<evidence type="ECO:0000256" key="2">
    <source>
        <dbReference type="ARBA" id="ARBA00022475"/>
    </source>
</evidence>
<evidence type="ECO:0000313" key="8">
    <source>
        <dbReference type="EMBL" id="SEN97523.1"/>
    </source>
</evidence>
<feature type="coiled-coil region" evidence="6">
    <location>
        <begin position="176"/>
        <end position="244"/>
    </location>
</feature>
<keyword evidence="6" id="KW-0175">Coiled coil</keyword>
<dbReference type="Proteomes" id="UP000198553">
    <property type="component" value="Unassembled WGS sequence"/>
</dbReference>
<feature type="transmembrane region" description="Helical" evidence="7">
    <location>
        <begin position="12"/>
        <end position="40"/>
    </location>
</feature>
<dbReference type="OrthoDB" id="1653617at2"/>
<keyword evidence="2" id="KW-1003">Cell membrane</keyword>
<evidence type="ECO:0000256" key="6">
    <source>
        <dbReference type="SAM" id="Coils"/>
    </source>
</evidence>
<dbReference type="STRING" id="930146.SAMN05192533_13413"/>
<proteinExistence type="predicted"/>
<sequence length="340" mass="38965">MNIGPRILKTGIAVTMALYLCSAFQLEPAIFAALAATLTIQPSIYRTWKQMLDQVMTNTLGAAVALFAITFLGDNPITIGLVIILVISLSLKIKMENTIPTTLVTVLAIMSAPGNEDFLFTLNRFLIIMVGTGSAMIVNLTILPPKYKEKYLESVRATFQSLSLLLRTAVSNEMTETSFQDQSKKLKKDIVKLENQYQMFDEERGKLGKLGKVNEMHAREVVIFKQMLKTLQEGEQLLENIEEHYFQSRTNKEDNQLFDEHIEELVNYHEYLLLKYQGKVKEQHGDDEVLKNSGEFFDQVLEVYHQDKEQKLRLMIITSSIVDYTFHLNRLNQLLERGRF</sequence>
<dbReference type="InterPro" id="IPR052984">
    <property type="entry name" value="UPF0421"/>
</dbReference>
<dbReference type="InterPro" id="IPR010343">
    <property type="entry name" value="ArAE_1"/>
</dbReference>
<evidence type="ECO:0000313" key="9">
    <source>
        <dbReference type="Proteomes" id="UP000198553"/>
    </source>
</evidence>
<name>A0A1H8KXC2_9BACI</name>
<keyword evidence="4 7" id="KW-1133">Transmembrane helix</keyword>
<dbReference type="Pfam" id="PF06081">
    <property type="entry name" value="ArAE_1"/>
    <property type="match status" value="1"/>
</dbReference>
<dbReference type="EMBL" id="FOBW01000034">
    <property type="protein sequence ID" value="SEN97523.1"/>
    <property type="molecule type" value="Genomic_DNA"/>
</dbReference>
<evidence type="ECO:0000256" key="7">
    <source>
        <dbReference type="SAM" id="Phobius"/>
    </source>
</evidence>
<organism evidence="8 9">
    <name type="scientific">Mesobacillus persicus</name>
    <dbReference type="NCBI Taxonomy" id="930146"/>
    <lineage>
        <taxon>Bacteria</taxon>
        <taxon>Bacillati</taxon>
        <taxon>Bacillota</taxon>
        <taxon>Bacilli</taxon>
        <taxon>Bacillales</taxon>
        <taxon>Bacillaceae</taxon>
        <taxon>Mesobacillus</taxon>
    </lineage>
</organism>
<dbReference type="PANTHER" id="PTHR40064">
    <property type="entry name" value="MEMBRANE PROTEIN-RELATED"/>
    <property type="match status" value="1"/>
</dbReference>
<dbReference type="AlphaFoldDB" id="A0A1H8KXC2"/>
<evidence type="ECO:0000256" key="5">
    <source>
        <dbReference type="ARBA" id="ARBA00023136"/>
    </source>
</evidence>
<evidence type="ECO:0000256" key="1">
    <source>
        <dbReference type="ARBA" id="ARBA00004651"/>
    </source>
</evidence>
<feature type="transmembrane region" description="Helical" evidence="7">
    <location>
        <begin position="125"/>
        <end position="143"/>
    </location>
</feature>
<evidence type="ECO:0000256" key="4">
    <source>
        <dbReference type="ARBA" id="ARBA00022989"/>
    </source>
</evidence>
<dbReference type="PANTHER" id="PTHR40064:SF1">
    <property type="entry name" value="MEMBRANE PROTEIN"/>
    <property type="match status" value="1"/>
</dbReference>
<accession>A0A1H8KXC2</accession>
<keyword evidence="9" id="KW-1185">Reference proteome</keyword>
<protein>
    <submittedName>
        <fullName evidence="8">Uncharacterized membrane protein YgaE, UPF0421/DUF939 family</fullName>
    </submittedName>
</protein>
<gene>
    <name evidence="8" type="ORF">SAMN05192533_13413</name>
</gene>
<dbReference type="GO" id="GO:0005886">
    <property type="term" value="C:plasma membrane"/>
    <property type="evidence" value="ECO:0007669"/>
    <property type="project" value="UniProtKB-SubCell"/>
</dbReference>
<feature type="transmembrane region" description="Helical" evidence="7">
    <location>
        <begin position="60"/>
        <end position="85"/>
    </location>
</feature>
<dbReference type="RefSeq" id="WP_090750635.1">
    <property type="nucleotide sequence ID" value="NZ_FOBW01000034.1"/>
</dbReference>
<keyword evidence="3 7" id="KW-0812">Transmembrane</keyword>
<comment type="subcellular location">
    <subcellularLocation>
        <location evidence="1">Cell membrane</location>
        <topology evidence="1">Multi-pass membrane protein</topology>
    </subcellularLocation>
</comment>
<evidence type="ECO:0000256" key="3">
    <source>
        <dbReference type="ARBA" id="ARBA00022692"/>
    </source>
</evidence>
<reference evidence="9" key="1">
    <citation type="submission" date="2016-10" db="EMBL/GenBank/DDBJ databases">
        <authorList>
            <person name="Varghese N."/>
            <person name="Submissions S."/>
        </authorList>
    </citation>
    <scope>NUCLEOTIDE SEQUENCE [LARGE SCALE GENOMIC DNA]</scope>
    <source>
        <strain evidence="9">B48,IBRC-M 10115,DSM 25386,CECT 8001</strain>
    </source>
</reference>
<keyword evidence="5 7" id="KW-0472">Membrane</keyword>